<dbReference type="EMBL" id="PZQS01000014">
    <property type="protein sequence ID" value="PVD19004.1"/>
    <property type="molecule type" value="Genomic_DNA"/>
</dbReference>
<feature type="region of interest" description="Disordered" evidence="1">
    <location>
        <begin position="1"/>
        <end position="25"/>
    </location>
</feature>
<sequence length="85" mass="9348">MHVRLHTGFSRRGTHAPKSARRAGLSHASAAEALHVRSTWREALGGWCSSWWGRGGQSVRLLRVLSPRAVSETTFYSVNHLPSGV</sequence>
<reference evidence="2 3" key="1">
    <citation type="submission" date="2018-04" db="EMBL/GenBank/DDBJ databases">
        <title>The genome of golden apple snail Pomacea canaliculata provides insight into stress tolerance and invasive adaptation.</title>
        <authorList>
            <person name="Liu C."/>
            <person name="Liu B."/>
            <person name="Ren Y."/>
            <person name="Zhang Y."/>
            <person name="Wang H."/>
            <person name="Li S."/>
            <person name="Jiang F."/>
            <person name="Yin L."/>
            <person name="Zhang G."/>
            <person name="Qian W."/>
            <person name="Fan W."/>
        </authorList>
    </citation>
    <scope>NUCLEOTIDE SEQUENCE [LARGE SCALE GENOMIC DNA]</scope>
    <source>
        <strain evidence="2">SZHN2017</strain>
        <tissue evidence="2">Muscle</tissue>
    </source>
</reference>
<organism evidence="2 3">
    <name type="scientific">Pomacea canaliculata</name>
    <name type="common">Golden apple snail</name>
    <dbReference type="NCBI Taxonomy" id="400727"/>
    <lineage>
        <taxon>Eukaryota</taxon>
        <taxon>Metazoa</taxon>
        <taxon>Spiralia</taxon>
        <taxon>Lophotrochozoa</taxon>
        <taxon>Mollusca</taxon>
        <taxon>Gastropoda</taxon>
        <taxon>Caenogastropoda</taxon>
        <taxon>Architaenioglossa</taxon>
        <taxon>Ampullarioidea</taxon>
        <taxon>Ampullariidae</taxon>
        <taxon>Pomacea</taxon>
    </lineage>
</organism>
<feature type="compositionally biased region" description="Basic residues" evidence="1">
    <location>
        <begin position="12"/>
        <end position="21"/>
    </location>
</feature>
<dbReference type="Proteomes" id="UP000245119">
    <property type="component" value="Linkage Group LG14"/>
</dbReference>
<accession>A0A2T7NCV3</accession>
<name>A0A2T7NCV3_POMCA</name>
<dbReference type="AlphaFoldDB" id="A0A2T7NCV3"/>
<protein>
    <submittedName>
        <fullName evidence="2">Uncharacterized protein</fullName>
    </submittedName>
</protein>
<keyword evidence="3" id="KW-1185">Reference proteome</keyword>
<proteinExistence type="predicted"/>
<evidence type="ECO:0000313" key="2">
    <source>
        <dbReference type="EMBL" id="PVD19004.1"/>
    </source>
</evidence>
<gene>
    <name evidence="2" type="ORF">C0Q70_21563</name>
</gene>
<evidence type="ECO:0000256" key="1">
    <source>
        <dbReference type="SAM" id="MobiDB-lite"/>
    </source>
</evidence>
<evidence type="ECO:0000313" key="3">
    <source>
        <dbReference type="Proteomes" id="UP000245119"/>
    </source>
</evidence>
<comment type="caution">
    <text evidence="2">The sequence shown here is derived from an EMBL/GenBank/DDBJ whole genome shotgun (WGS) entry which is preliminary data.</text>
</comment>